<feature type="region of interest" description="Disordered" evidence="6">
    <location>
        <begin position="410"/>
        <end position="476"/>
    </location>
</feature>
<keyword evidence="5" id="KW-0834">Unfolded protein response</keyword>
<dbReference type="PANTHER" id="PTHR12943">
    <property type="entry name" value="HOMOCYSTEINE-RESPONSIVE ENDOPLASMIC RETICULUM-RESIDENT UNIQUITIN-LIKE DOMAIN HERPUD PROTEIN FAMILY MEMBER"/>
    <property type="match status" value="1"/>
</dbReference>
<evidence type="ECO:0000259" key="8">
    <source>
        <dbReference type="PROSITE" id="PS50053"/>
    </source>
</evidence>
<dbReference type="PANTHER" id="PTHR12943:SF27">
    <property type="entry name" value="HOMOCYSTEINE-INDUCED ENDOPLASMIC RETICULUM PROTEIN, ISOFORM A"/>
    <property type="match status" value="1"/>
</dbReference>
<keyword evidence="9" id="KW-1185">Reference proteome</keyword>
<evidence type="ECO:0000256" key="2">
    <source>
        <dbReference type="ARBA" id="ARBA00022692"/>
    </source>
</evidence>
<protein>
    <submittedName>
        <fullName evidence="10">Homocysteine-responsive endoplasmic reticulum-resident ubiquitin-like domain member 2 protein isoform X1</fullName>
    </submittedName>
</protein>
<evidence type="ECO:0000256" key="1">
    <source>
        <dbReference type="ARBA" id="ARBA00004370"/>
    </source>
</evidence>
<evidence type="ECO:0000256" key="3">
    <source>
        <dbReference type="ARBA" id="ARBA00022989"/>
    </source>
</evidence>
<evidence type="ECO:0000313" key="10">
    <source>
        <dbReference type="RefSeq" id="XP_034246982.1"/>
    </source>
</evidence>
<dbReference type="GO" id="GO:0016020">
    <property type="term" value="C:membrane"/>
    <property type="evidence" value="ECO:0007669"/>
    <property type="project" value="UniProtKB-SubCell"/>
</dbReference>
<dbReference type="PROSITE" id="PS50053">
    <property type="entry name" value="UBIQUITIN_2"/>
    <property type="match status" value="1"/>
</dbReference>
<evidence type="ECO:0000256" key="4">
    <source>
        <dbReference type="ARBA" id="ARBA00023136"/>
    </source>
</evidence>
<gene>
    <name evidence="10" type="primary">LOC117648562</name>
</gene>
<comment type="subcellular location">
    <subcellularLocation>
        <location evidence="1">Membrane</location>
    </subcellularLocation>
</comment>
<dbReference type="CTD" id="34065"/>
<feature type="compositionally biased region" description="Pro residues" evidence="6">
    <location>
        <begin position="214"/>
        <end position="223"/>
    </location>
</feature>
<feature type="compositionally biased region" description="Low complexity" evidence="6">
    <location>
        <begin position="163"/>
        <end position="192"/>
    </location>
</feature>
<name>A0A6P8ZD02_THRPL</name>
<evidence type="ECO:0000256" key="7">
    <source>
        <dbReference type="SAM" id="Phobius"/>
    </source>
</evidence>
<evidence type="ECO:0000256" key="5">
    <source>
        <dbReference type="ARBA" id="ARBA00023230"/>
    </source>
</evidence>
<feature type="compositionally biased region" description="Low complexity" evidence="6">
    <location>
        <begin position="427"/>
        <end position="437"/>
    </location>
</feature>
<dbReference type="CDD" id="cd01790">
    <property type="entry name" value="Ubl_HERP"/>
    <property type="match status" value="1"/>
</dbReference>
<feature type="compositionally biased region" description="Low complexity" evidence="6">
    <location>
        <begin position="462"/>
        <end position="472"/>
    </location>
</feature>
<keyword evidence="4 7" id="KW-0472">Membrane</keyword>
<sequence>MVNPSTNDSKGGGLIISTNHSKPNIFPIQFFSFCYLYKNIRLVGTGVMSSLDMSVTLIVKAPNQQIEDQTIQCDLSWTIKHLKGYLSEVYPSKPRTEEQKLIYSGHLLNDSCTLREVLRTYEEGQDQHTVHLVCARNSMVPPKKPDAAGTSSEIRRRHTGAQGASASSAGASSSNSSVNANSSSAASSSSNVPDNTRSHSSPSVNTHPSQPSGPEGPAPPAPDPRQAIPPFYPGPQIPPFAQFPQMPPYVPPQVNPWTHAQYAAWMHQAYAQYMTQYMQMMSQGSASPFPWQLPPNVSVRGPQPNFEQPGAAPGQAGNVERAAGAEEGEEDENGGRDWLDWFYMTSRAAAVFAFIYFYTTPMRFLFVFCLALLMYLYKIGFFRPLDEIVQVVDNNNDPARVDAAAAAANNVNNDNNNNHQPPGEANPAAAAAAAAAAPPAPAAPAPHADGAEGNAETPENNAEGVVPAAGAPAQPPVPDRPSLLALTWTFFTSFFASLIPEQPGVI</sequence>
<feature type="region of interest" description="Disordered" evidence="6">
    <location>
        <begin position="136"/>
        <end position="244"/>
    </location>
</feature>
<dbReference type="Pfam" id="PF00240">
    <property type="entry name" value="ubiquitin"/>
    <property type="match status" value="1"/>
</dbReference>
<dbReference type="GO" id="GO:0030968">
    <property type="term" value="P:endoplasmic reticulum unfolded protein response"/>
    <property type="evidence" value="ECO:0007669"/>
    <property type="project" value="TreeGrafter"/>
</dbReference>
<dbReference type="FunFam" id="3.10.20.90:FF:000046">
    <property type="entry name" value="Homocysteine-responsive endoplasmic reticulum-resident ubiquitin-like domain member 2 protein"/>
    <property type="match status" value="1"/>
</dbReference>
<feature type="domain" description="Ubiquitin-like" evidence="8">
    <location>
        <begin position="55"/>
        <end position="116"/>
    </location>
</feature>
<keyword evidence="3 7" id="KW-1133">Transmembrane helix</keyword>
<evidence type="ECO:0000256" key="6">
    <source>
        <dbReference type="SAM" id="MobiDB-lite"/>
    </source>
</evidence>
<dbReference type="Gene3D" id="3.10.20.90">
    <property type="entry name" value="Phosphatidylinositol 3-kinase Catalytic Subunit, Chain A, domain 1"/>
    <property type="match status" value="1"/>
</dbReference>
<feature type="transmembrane region" description="Helical" evidence="7">
    <location>
        <begin position="355"/>
        <end position="377"/>
    </location>
</feature>
<dbReference type="InterPro" id="IPR029071">
    <property type="entry name" value="Ubiquitin-like_domsf"/>
</dbReference>
<dbReference type="FunCoup" id="A0A6P8ZD02">
    <property type="interactions" value="895"/>
</dbReference>
<dbReference type="InterPro" id="IPR000626">
    <property type="entry name" value="Ubiquitin-like_dom"/>
</dbReference>
<dbReference type="GeneID" id="117648562"/>
<dbReference type="InParanoid" id="A0A6P8ZD02"/>
<dbReference type="SMART" id="SM00213">
    <property type="entry name" value="UBQ"/>
    <property type="match status" value="1"/>
</dbReference>
<dbReference type="Proteomes" id="UP000515158">
    <property type="component" value="Unplaced"/>
</dbReference>
<dbReference type="OrthoDB" id="21589at2759"/>
<feature type="region of interest" description="Disordered" evidence="6">
    <location>
        <begin position="300"/>
        <end position="332"/>
    </location>
</feature>
<dbReference type="SUPFAM" id="SSF54236">
    <property type="entry name" value="Ubiquitin-like"/>
    <property type="match status" value="1"/>
</dbReference>
<accession>A0A6P8ZD02</accession>
<dbReference type="InterPro" id="IPR039751">
    <property type="entry name" value="HERPUD1/2"/>
</dbReference>
<keyword evidence="2 7" id="KW-0812">Transmembrane</keyword>
<organism evidence="10">
    <name type="scientific">Thrips palmi</name>
    <name type="common">Melon thrips</name>
    <dbReference type="NCBI Taxonomy" id="161013"/>
    <lineage>
        <taxon>Eukaryota</taxon>
        <taxon>Metazoa</taxon>
        <taxon>Ecdysozoa</taxon>
        <taxon>Arthropoda</taxon>
        <taxon>Hexapoda</taxon>
        <taxon>Insecta</taxon>
        <taxon>Pterygota</taxon>
        <taxon>Neoptera</taxon>
        <taxon>Paraneoptera</taxon>
        <taxon>Thysanoptera</taxon>
        <taxon>Terebrantia</taxon>
        <taxon>Thripoidea</taxon>
        <taxon>Thripidae</taxon>
        <taxon>Thrips</taxon>
    </lineage>
</organism>
<dbReference type="KEGG" id="tpal:117648562"/>
<dbReference type="AlphaFoldDB" id="A0A6P8ZD02"/>
<dbReference type="RefSeq" id="XP_034246982.1">
    <property type="nucleotide sequence ID" value="XM_034391091.1"/>
</dbReference>
<evidence type="ECO:0000313" key="9">
    <source>
        <dbReference type="Proteomes" id="UP000515158"/>
    </source>
</evidence>
<proteinExistence type="predicted"/>
<reference evidence="10" key="1">
    <citation type="submission" date="2025-08" db="UniProtKB">
        <authorList>
            <consortium name="RefSeq"/>
        </authorList>
    </citation>
    <scope>IDENTIFICATION</scope>
    <source>
        <tissue evidence="10">Total insect</tissue>
    </source>
</reference>
<feature type="compositionally biased region" description="Polar residues" evidence="6">
    <location>
        <begin position="193"/>
        <end position="207"/>
    </location>
</feature>